<dbReference type="Proteomes" id="UP000271241">
    <property type="component" value="Unassembled WGS sequence"/>
</dbReference>
<protein>
    <submittedName>
        <fullName evidence="2">Uncharacterized protein</fullName>
    </submittedName>
</protein>
<sequence>MSFFKMTGAADGASGSSAAPESGNSTGASNWTGLLRQAVTSMEQHIDRVLDAPTARPPTSAGAAGGSRHTSTPMQRAQSDTRLARRLEATVRQSLARPASSDAGSDGERSQSLPPQMRSTVKGKDVPEPVAKATPPEKPAAVQEAETKRRKKKRKQHKNKALASKTAGEEPEAQVSDYENNDASAAVISALALIDFFA</sequence>
<reference evidence="3" key="1">
    <citation type="journal article" date="2018" name="Nat. Microbiol.">
        <title>Leveraging single-cell genomics to expand the fungal tree of life.</title>
        <authorList>
            <person name="Ahrendt S.R."/>
            <person name="Quandt C.A."/>
            <person name="Ciobanu D."/>
            <person name="Clum A."/>
            <person name="Salamov A."/>
            <person name="Andreopoulos B."/>
            <person name="Cheng J.F."/>
            <person name="Woyke T."/>
            <person name="Pelin A."/>
            <person name="Henrissat B."/>
            <person name="Reynolds N.K."/>
            <person name="Benny G.L."/>
            <person name="Smith M.E."/>
            <person name="James T.Y."/>
            <person name="Grigoriev I.V."/>
        </authorList>
    </citation>
    <scope>NUCLEOTIDE SEQUENCE [LARGE SCALE GENOMIC DNA]</scope>
    <source>
        <strain evidence="3">RSA 1356</strain>
    </source>
</reference>
<feature type="compositionally biased region" description="Polar residues" evidence="1">
    <location>
        <begin position="68"/>
        <end position="81"/>
    </location>
</feature>
<evidence type="ECO:0000313" key="2">
    <source>
        <dbReference type="EMBL" id="RKP06548.1"/>
    </source>
</evidence>
<proteinExistence type="predicted"/>
<feature type="compositionally biased region" description="Basic residues" evidence="1">
    <location>
        <begin position="148"/>
        <end position="160"/>
    </location>
</feature>
<feature type="compositionally biased region" description="Polar residues" evidence="1">
    <location>
        <begin position="110"/>
        <end position="119"/>
    </location>
</feature>
<accession>A0A4P9XL37</accession>
<keyword evidence="3" id="KW-1185">Reference proteome</keyword>
<gene>
    <name evidence="2" type="ORF">THASP1DRAFT_31637</name>
</gene>
<dbReference type="AlphaFoldDB" id="A0A4P9XL37"/>
<evidence type="ECO:0000256" key="1">
    <source>
        <dbReference type="SAM" id="MobiDB-lite"/>
    </source>
</evidence>
<feature type="region of interest" description="Disordered" evidence="1">
    <location>
        <begin position="1"/>
        <end position="32"/>
    </location>
</feature>
<organism evidence="2 3">
    <name type="scientific">Thamnocephalis sphaerospora</name>
    <dbReference type="NCBI Taxonomy" id="78915"/>
    <lineage>
        <taxon>Eukaryota</taxon>
        <taxon>Fungi</taxon>
        <taxon>Fungi incertae sedis</taxon>
        <taxon>Zoopagomycota</taxon>
        <taxon>Zoopagomycotina</taxon>
        <taxon>Zoopagomycetes</taxon>
        <taxon>Zoopagales</taxon>
        <taxon>Sigmoideomycetaceae</taxon>
        <taxon>Thamnocephalis</taxon>
    </lineage>
</organism>
<feature type="compositionally biased region" description="Low complexity" evidence="1">
    <location>
        <begin position="8"/>
        <end position="25"/>
    </location>
</feature>
<name>A0A4P9XL37_9FUNG</name>
<evidence type="ECO:0000313" key="3">
    <source>
        <dbReference type="Proteomes" id="UP000271241"/>
    </source>
</evidence>
<dbReference type="EMBL" id="KZ992861">
    <property type="protein sequence ID" value="RKP06548.1"/>
    <property type="molecule type" value="Genomic_DNA"/>
</dbReference>
<feature type="region of interest" description="Disordered" evidence="1">
    <location>
        <begin position="52"/>
        <end position="177"/>
    </location>
</feature>
<dbReference type="OrthoDB" id="10632142at2759"/>